<dbReference type="InterPro" id="IPR050490">
    <property type="entry name" value="Bact_solute-bd_prot1"/>
</dbReference>
<feature type="signal peptide" evidence="3">
    <location>
        <begin position="1"/>
        <end position="27"/>
    </location>
</feature>
<dbReference type="GO" id="GO:0042597">
    <property type="term" value="C:periplasmic space"/>
    <property type="evidence" value="ECO:0007669"/>
    <property type="project" value="UniProtKB-SubCell"/>
</dbReference>
<evidence type="ECO:0000313" key="5">
    <source>
        <dbReference type="Proteomes" id="UP000282125"/>
    </source>
</evidence>
<evidence type="ECO:0000256" key="3">
    <source>
        <dbReference type="SAM" id="SignalP"/>
    </source>
</evidence>
<comment type="similarity">
    <text evidence="2">Belongs to the bacterial solute-binding protein 1 family.</text>
</comment>
<dbReference type="PANTHER" id="PTHR43649:SF12">
    <property type="entry name" value="DIACETYLCHITOBIOSE BINDING PROTEIN DASA"/>
    <property type="match status" value="1"/>
</dbReference>
<dbReference type="Pfam" id="PF01547">
    <property type="entry name" value="SBP_bac_1"/>
    <property type="match status" value="1"/>
</dbReference>
<evidence type="ECO:0000313" key="4">
    <source>
        <dbReference type="EMBL" id="RRH69446.1"/>
    </source>
</evidence>
<evidence type="ECO:0000256" key="2">
    <source>
        <dbReference type="ARBA" id="ARBA00008520"/>
    </source>
</evidence>
<dbReference type="PANTHER" id="PTHR43649">
    <property type="entry name" value="ARABINOSE-BINDING PROTEIN-RELATED"/>
    <property type="match status" value="1"/>
</dbReference>
<comment type="caution">
    <text evidence="4">The sequence shown here is derived from an EMBL/GenBank/DDBJ whole genome shotgun (WGS) entry which is preliminary data.</text>
</comment>
<name>A0A3P3D799_9RHOB</name>
<accession>A0A3P3D799</accession>
<organism evidence="4 5">
    <name type="scientific">Falsigemmobacter faecalis</name>
    <dbReference type="NCBI Taxonomy" id="2488730"/>
    <lineage>
        <taxon>Bacteria</taxon>
        <taxon>Pseudomonadati</taxon>
        <taxon>Pseudomonadota</taxon>
        <taxon>Alphaproteobacteria</taxon>
        <taxon>Rhodobacterales</taxon>
        <taxon>Paracoccaceae</taxon>
        <taxon>Falsigemmobacter</taxon>
    </lineage>
</organism>
<dbReference type="Proteomes" id="UP000282125">
    <property type="component" value="Unassembled WGS sequence"/>
</dbReference>
<protein>
    <submittedName>
        <fullName evidence="4">ABC transporter substrate-binding protein</fullName>
    </submittedName>
</protein>
<dbReference type="SUPFAM" id="SSF53850">
    <property type="entry name" value="Periplasmic binding protein-like II"/>
    <property type="match status" value="1"/>
</dbReference>
<dbReference type="CDD" id="cd14748">
    <property type="entry name" value="PBP2_UgpB"/>
    <property type="match status" value="1"/>
</dbReference>
<keyword evidence="3" id="KW-0732">Signal</keyword>
<sequence length="430" mass="46477">MTSHAVTHPLVTLAGLTATLLAAPAMADKVTIEVLQAFPGHAHFHEAVAREFMAQNPDIEVKFRIGNGSYDETHQVMLRAAMTNRMPDVYHSGYHLLPEVVTHLAEKGKVISLDAYIAAEAPDFVSSNYAPSLFSQWQVDGTTWGIGFNASTPIFFVNGDLVSKAGGDPNALPDTWDGIIDLAGRISALEGDADGMAFDIHSWPDDWLWRALIIEQGAKIMAEDGRTVAFGDDHGVKALTLAKRMVDEGGMALRDFEQSRQQFAAGQIGFIMASPNSNRSFADLVGDKFELRTTTYPVSNKETGRIPTGGNAMMITAQDKAKQDAAWAYIKFASGPKGQEIAVLGSGYKPTNIAALAPDLLGKFYAENPNFNTTNLQIDRAAAWEGYPGTNGVEIWRAQRKIIGEVMTGAQSVEAGLAAMVETTNRLIAK</sequence>
<gene>
    <name evidence="4" type="ORF">EG244_18145</name>
</gene>
<dbReference type="InterPro" id="IPR006059">
    <property type="entry name" value="SBP"/>
</dbReference>
<feature type="chain" id="PRO_5018276754" evidence="3">
    <location>
        <begin position="28"/>
        <end position="430"/>
    </location>
</feature>
<dbReference type="Gene3D" id="3.40.190.10">
    <property type="entry name" value="Periplasmic binding protein-like II"/>
    <property type="match status" value="2"/>
</dbReference>
<keyword evidence="5" id="KW-1185">Reference proteome</keyword>
<dbReference type="AlphaFoldDB" id="A0A3P3D799"/>
<dbReference type="EMBL" id="RRAZ01000042">
    <property type="protein sequence ID" value="RRH69446.1"/>
    <property type="molecule type" value="Genomic_DNA"/>
</dbReference>
<reference evidence="4 5" key="1">
    <citation type="submission" date="2018-11" db="EMBL/GenBank/DDBJ databases">
        <title>Gemmobacter sp. nov., YIM 102744-1 draft genome.</title>
        <authorList>
            <person name="Li G."/>
            <person name="Jiang Y."/>
        </authorList>
    </citation>
    <scope>NUCLEOTIDE SEQUENCE [LARGE SCALE GENOMIC DNA]</scope>
    <source>
        <strain evidence="4 5">YIM 102744-1</strain>
    </source>
</reference>
<dbReference type="RefSeq" id="WP_124966586.1">
    <property type="nucleotide sequence ID" value="NZ_RRAZ01000042.1"/>
</dbReference>
<comment type="subcellular location">
    <subcellularLocation>
        <location evidence="1">Periplasm</location>
    </subcellularLocation>
</comment>
<evidence type="ECO:0000256" key="1">
    <source>
        <dbReference type="ARBA" id="ARBA00004418"/>
    </source>
</evidence>
<proteinExistence type="inferred from homology"/>
<dbReference type="OrthoDB" id="2509690at2"/>